<evidence type="ECO:0000313" key="9">
    <source>
        <dbReference type="EMBL" id="PHJ26139.1"/>
    </source>
</evidence>
<feature type="coiled-coil region" evidence="6">
    <location>
        <begin position="210"/>
        <end position="289"/>
    </location>
</feature>
<dbReference type="RefSeq" id="XP_067927784.1">
    <property type="nucleotide sequence ID" value="XM_068060241.1"/>
</dbReference>
<feature type="coiled-coil region" evidence="6">
    <location>
        <begin position="341"/>
        <end position="372"/>
    </location>
</feature>
<comment type="caution">
    <text evidence="5">Lacks conserved residue(s) required for the propagation of feature annotation.</text>
</comment>
<dbReference type="Proteomes" id="UP000221165">
    <property type="component" value="Unassembled WGS sequence"/>
</dbReference>
<comment type="caution">
    <text evidence="9">The sequence shown here is derived from an EMBL/GenBank/DDBJ whole genome shotgun (WGS) entry which is preliminary data.</text>
</comment>
<evidence type="ECO:0000256" key="6">
    <source>
        <dbReference type="SAM" id="Coils"/>
    </source>
</evidence>
<organism evidence="9 10">
    <name type="scientific">Cystoisospora suis</name>
    <dbReference type="NCBI Taxonomy" id="483139"/>
    <lineage>
        <taxon>Eukaryota</taxon>
        <taxon>Sar</taxon>
        <taxon>Alveolata</taxon>
        <taxon>Apicomplexa</taxon>
        <taxon>Conoidasida</taxon>
        <taxon>Coccidia</taxon>
        <taxon>Eucoccidiorida</taxon>
        <taxon>Eimeriorina</taxon>
        <taxon>Sarcocystidae</taxon>
        <taxon>Cystoisospora</taxon>
    </lineage>
</organism>
<keyword evidence="4" id="KW-0206">Cytoskeleton</keyword>
<evidence type="ECO:0000313" key="10">
    <source>
        <dbReference type="Proteomes" id="UP000221165"/>
    </source>
</evidence>
<dbReference type="GO" id="GO:0051231">
    <property type="term" value="P:spindle elongation"/>
    <property type="evidence" value="ECO:0007669"/>
    <property type="project" value="TreeGrafter"/>
</dbReference>
<name>A0A2C6LFM6_9APIC</name>
<reference evidence="9 10" key="1">
    <citation type="journal article" date="2017" name="Int. J. Parasitol.">
        <title>The genome of the protozoan parasite Cystoisospora suis and a reverse vaccinology approach to identify vaccine candidates.</title>
        <authorList>
            <person name="Palmieri N."/>
            <person name="Shrestha A."/>
            <person name="Ruttkowski B."/>
            <person name="Beck T."/>
            <person name="Vogl C."/>
            <person name="Tomley F."/>
            <person name="Blake D.P."/>
            <person name="Joachim A."/>
        </authorList>
    </citation>
    <scope>NUCLEOTIDE SEQUENCE [LARGE SCALE GENOMIC DNA]</scope>
    <source>
        <strain evidence="9 10">Wien I</strain>
    </source>
</reference>
<dbReference type="InterPro" id="IPR027417">
    <property type="entry name" value="P-loop_NTPase"/>
</dbReference>
<keyword evidence="10" id="KW-1185">Reference proteome</keyword>
<evidence type="ECO:0000256" key="5">
    <source>
        <dbReference type="PROSITE-ProRule" id="PRU00283"/>
    </source>
</evidence>
<accession>A0A2C6LFM6</accession>
<dbReference type="EMBL" id="MIGC01000005">
    <property type="protein sequence ID" value="PHJ26139.1"/>
    <property type="molecule type" value="Genomic_DNA"/>
</dbReference>
<dbReference type="GO" id="GO:0005524">
    <property type="term" value="F:ATP binding"/>
    <property type="evidence" value="ECO:0007669"/>
    <property type="project" value="InterPro"/>
</dbReference>
<evidence type="ECO:0000256" key="2">
    <source>
        <dbReference type="ARBA" id="ARBA00022490"/>
    </source>
</evidence>
<dbReference type="SUPFAM" id="SSF52540">
    <property type="entry name" value="P-loop containing nucleoside triphosphate hydrolases"/>
    <property type="match status" value="1"/>
</dbReference>
<dbReference type="InterPro" id="IPR047149">
    <property type="entry name" value="KIF11-like"/>
</dbReference>
<sequence>MNVVSSRSHAIFALSIESYEVESGAETRVRTGKLNLDSLGGNTRTAMIANIGPADCNYDETLSTLRYAHRAKNIRNKPRLNDDPKDAMLRAFQEEISKLRAELAIASKIPRSAEWPADGAKRTQTSNSPAISIGQEPSVPSGIYDDQMERLKDAIQEKHRLACEELEREKRVGESIQHDLFLLRLVVEPRRHGRPCCMPVLPAAVGFTLDQMIEEARNIAEEERKRLSEELRERVEQQEAQRQSQEELVAKLKVMESKITAGSQVMQQAVEQEKELRKAQVALERQRQKGRERVLCFLAFPMEQDLIQQQTQRLQLEEKFNSREEQIVSLTSRLEKLWQSFRGAMAEIDDLQQEFQAEREDLLDTIRRLIRDVKFQATIVSNFIPEPELAVRFSPQGFGLATTLSCLLFSTKKQYPPHATF</sequence>
<protein>
    <submittedName>
        <fullName evidence="9">Kinesin motor domain-containing protein</fullName>
    </submittedName>
</protein>
<dbReference type="PANTHER" id="PTHR47970">
    <property type="entry name" value="KINESIN-LIKE PROTEIN KIF11"/>
    <property type="match status" value="1"/>
</dbReference>
<dbReference type="PANTHER" id="PTHR47970:SF12">
    <property type="entry name" value="KINESIN FAMILY MEMBER 11"/>
    <property type="match status" value="1"/>
</dbReference>
<dbReference type="GO" id="GO:0007018">
    <property type="term" value="P:microtubule-based movement"/>
    <property type="evidence" value="ECO:0007669"/>
    <property type="project" value="InterPro"/>
</dbReference>
<dbReference type="AlphaFoldDB" id="A0A2C6LFM6"/>
<dbReference type="OrthoDB" id="3176171at2759"/>
<dbReference type="GeneID" id="94423452"/>
<dbReference type="Gene3D" id="3.40.850.10">
    <property type="entry name" value="Kinesin motor domain"/>
    <property type="match status" value="1"/>
</dbReference>
<keyword evidence="6" id="KW-0175">Coiled coil</keyword>
<dbReference type="PROSITE" id="PS50067">
    <property type="entry name" value="KINESIN_MOTOR_2"/>
    <property type="match status" value="1"/>
</dbReference>
<evidence type="ECO:0000259" key="8">
    <source>
        <dbReference type="PROSITE" id="PS50067"/>
    </source>
</evidence>
<proteinExistence type="inferred from homology"/>
<evidence type="ECO:0000256" key="1">
    <source>
        <dbReference type="ARBA" id="ARBA00004245"/>
    </source>
</evidence>
<dbReference type="GO" id="GO:0090307">
    <property type="term" value="P:mitotic spindle assembly"/>
    <property type="evidence" value="ECO:0007669"/>
    <property type="project" value="TreeGrafter"/>
</dbReference>
<evidence type="ECO:0000256" key="3">
    <source>
        <dbReference type="ARBA" id="ARBA00023175"/>
    </source>
</evidence>
<dbReference type="VEuPathDB" id="ToxoDB:CSUI_000006"/>
<dbReference type="GO" id="GO:0008017">
    <property type="term" value="F:microtubule binding"/>
    <property type="evidence" value="ECO:0007669"/>
    <property type="project" value="InterPro"/>
</dbReference>
<comment type="similarity">
    <text evidence="5">Belongs to the TRAFAC class myosin-kinesin ATPase superfamily. Kinesin family.</text>
</comment>
<evidence type="ECO:0000256" key="4">
    <source>
        <dbReference type="ARBA" id="ARBA00023212"/>
    </source>
</evidence>
<evidence type="ECO:0000256" key="7">
    <source>
        <dbReference type="SAM" id="MobiDB-lite"/>
    </source>
</evidence>
<dbReference type="InterPro" id="IPR001752">
    <property type="entry name" value="Kinesin_motor_dom"/>
</dbReference>
<dbReference type="GO" id="GO:0072686">
    <property type="term" value="C:mitotic spindle"/>
    <property type="evidence" value="ECO:0007669"/>
    <property type="project" value="TreeGrafter"/>
</dbReference>
<feature type="region of interest" description="Disordered" evidence="7">
    <location>
        <begin position="115"/>
        <end position="139"/>
    </location>
</feature>
<keyword evidence="3" id="KW-0505">Motor protein</keyword>
<comment type="subcellular location">
    <subcellularLocation>
        <location evidence="1">Cytoplasm</location>
        <location evidence="1">Cytoskeleton</location>
    </subcellularLocation>
</comment>
<dbReference type="GO" id="GO:0008574">
    <property type="term" value="F:plus-end-directed microtubule motor activity"/>
    <property type="evidence" value="ECO:0007669"/>
    <property type="project" value="TreeGrafter"/>
</dbReference>
<gene>
    <name evidence="9" type="ORF">CSUI_000006</name>
</gene>
<dbReference type="Pfam" id="PF00225">
    <property type="entry name" value="Kinesin"/>
    <property type="match status" value="1"/>
</dbReference>
<feature type="domain" description="Kinesin motor" evidence="8">
    <location>
        <begin position="37"/>
        <end position="74"/>
    </location>
</feature>
<keyword evidence="2" id="KW-0963">Cytoplasm</keyword>
<dbReference type="InterPro" id="IPR036961">
    <property type="entry name" value="Kinesin_motor_dom_sf"/>
</dbReference>
<dbReference type="GO" id="GO:0005876">
    <property type="term" value="C:spindle microtubule"/>
    <property type="evidence" value="ECO:0007669"/>
    <property type="project" value="TreeGrafter"/>
</dbReference>